<accession>A0A560BUY9</accession>
<comment type="caution">
    <text evidence="1">The sequence shown here is derived from an EMBL/GenBank/DDBJ whole genome shotgun (WGS) entry which is preliminary data.</text>
</comment>
<dbReference type="AlphaFoldDB" id="A0A560BUY9"/>
<evidence type="ECO:0000313" key="1">
    <source>
        <dbReference type="EMBL" id="TWA76426.1"/>
    </source>
</evidence>
<protein>
    <submittedName>
        <fullName evidence="1">Uncharacterized protein</fullName>
    </submittedName>
</protein>
<dbReference type="EMBL" id="VITH01000019">
    <property type="protein sequence ID" value="TWA76426.1"/>
    <property type="molecule type" value="Genomic_DNA"/>
</dbReference>
<dbReference type="Proteomes" id="UP000318529">
    <property type="component" value="Unassembled WGS sequence"/>
</dbReference>
<sequence>MTADDTSGGDGAVRQQMARSTRAEAVELVIAAYDSLSEQRRITFHIAQAQDFTVLAELILKDPKARRRPTQLGHAAMVQDSARYHMERALGLAQDEITVLRELFRSTLDQLAQAQIAVGFYSRHAHQLEVLLREQTEVDVRDAMGRA</sequence>
<organism evidence="1 2">
    <name type="scientific">Azospirillum brasilense</name>
    <dbReference type="NCBI Taxonomy" id="192"/>
    <lineage>
        <taxon>Bacteria</taxon>
        <taxon>Pseudomonadati</taxon>
        <taxon>Pseudomonadota</taxon>
        <taxon>Alphaproteobacteria</taxon>
        <taxon>Rhodospirillales</taxon>
        <taxon>Azospirillaceae</taxon>
        <taxon>Azospirillum</taxon>
    </lineage>
</organism>
<gene>
    <name evidence="1" type="ORF">FBZ83_11977</name>
</gene>
<evidence type="ECO:0000313" key="2">
    <source>
        <dbReference type="Proteomes" id="UP000318529"/>
    </source>
</evidence>
<reference evidence="1 2" key="1">
    <citation type="submission" date="2019-06" db="EMBL/GenBank/DDBJ databases">
        <title>Genomic Encyclopedia of Type Strains, Phase IV (KMG-V): Genome sequencing to study the core and pangenomes of soil and plant-associated prokaryotes.</title>
        <authorList>
            <person name="Whitman W."/>
        </authorList>
    </citation>
    <scope>NUCLEOTIDE SEQUENCE [LARGE SCALE GENOMIC DNA]</scope>
    <source>
        <strain evidence="1 2">BR 11650</strain>
    </source>
</reference>
<proteinExistence type="predicted"/>
<name>A0A560BUY9_AZOBR</name>